<name>A0ABT9RIB3_9ACTN</name>
<dbReference type="EMBL" id="JAUSRB010000002">
    <property type="protein sequence ID" value="MDP9868582.1"/>
    <property type="molecule type" value="Genomic_DNA"/>
</dbReference>
<evidence type="ECO:0000313" key="1">
    <source>
        <dbReference type="EMBL" id="MDP9868582.1"/>
    </source>
</evidence>
<accession>A0ABT9RIB3</accession>
<dbReference type="RefSeq" id="WP_306871606.1">
    <property type="nucleotide sequence ID" value="NZ_JAUSRB010000002.1"/>
</dbReference>
<evidence type="ECO:0000313" key="2">
    <source>
        <dbReference type="Proteomes" id="UP001230426"/>
    </source>
</evidence>
<organism evidence="1 2">
    <name type="scientific">Streptosporangium brasiliense</name>
    <dbReference type="NCBI Taxonomy" id="47480"/>
    <lineage>
        <taxon>Bacteria</taxon>
        <taxon>Bacillati</taxon>
        <taxon>Actinomycetota</taxon>
        <taxon>Actinomycetes</taxon>
        <taxon>Streptosporangiales</taxon>
        <taxon>Streptosporangiaceae</taxon>
        <taxon>Streptosporangium</taxon>
    </lineage>
</organism>
<keyword evidence="2" id="KW-1185">Reference proteome</keyword>
<reference evidence="1 2" key="1">
    <citation type="submission" date="2023-07" db="EMBL/GenBank/DDBJ databases">
        <title>Sequencing the genomes of 1000 actinobacteria strains.</title>
        <authorList>
            <person name="Klenk H.-P."/>
        </authorList>
    </citation>
    <scope>NUCLEOTIDE SEQUENCE [LARGE SCALE GENOMIC DNA]</scope>
    <source>
        <strain evidence="1 2">DSM 44109</strain>
    </source>
</reference>
<sequence length="40" mass="4318">MSNRGLAVEQEPDGQAQADRLLTLALTGVHPVGKTARREM</sequence>
<proteinExistence type="predicted"/>
<gene>
    <name evidence="1" type="ORF">J2S55_007848</name>
</gene>
<dbReference type="Proteomes" id="UP001230426">
    <property type="component" value="Unassembled WGS sequence"/>
</dbReference>
<comment type="caution">
    <text evidence="1">The sequence shown here is derived from an EMBL/GenBank/DDBJ whole genome shotgun (WGS) entry which is preliminary data.</text>
</comment>
<protein>
    <submittedName>
        <fullName evidence="1">Uncharacterized protein</fullName>
    </submittedName>
</protein>